<gene>
    <name evidence="2" type="ORF">L873DRAFT_1179088</name>
</gene>
<name>A0A3N4K2U4_9PEZI</name>
<protein>
    <submittedName>
        <fullName evidence="2">Uncharacterized protein</fullName>
    </submittedName>
</protein>
<reference evidence="2 3" key="1">
    <citation type="journal article" date="2018" name="Nat. Ecol. Evol.">
        <title>Pezizomycetes genomes reveal the molecular basis of ectomycorrhizal truffle lifestyle.</title>
        <authorList>
            <person name="Murat C."/>
            <person name="Payen T."/>
            <person name="Noel B."/>
            <person name="Kuo A."/>
            <person name="Morin E."/>
            <person name="Chen J."/>
            <person name="Kohler A."/>
            <person name="Krizsan K."/>
            <person name="Balestrini R."/>
            <person name="Da Silva C."/>
            <person name="Montanini B."/>
            <person name="Hainaut M."/>
            <person name="Levati E."/>
            <person name="Barry K.W."/>
            <person name="Belfiori B."/>
            <person name="Cichocki N."/>
            <person name="Clum A."/>
            <person name="Dockter R.B."/>
            <person name="Fauchery L."/>
            <person name="Guy J."/>
            <person name="Iotti M."/>
            <person name="Le Tacon F."/>
            <person name="Lindquist E.A."/>
            <person name="Lipzen A."/>
            <person name="Malagnac F."/>
            <person name="Mello A."/>
            <person name="Molinier V."/>
            <person name="Miyauchi S."/>
            <person name="Poulain J."/>
            <person name="Riccioni C."/>
            <person name="Rubini A."/>
            <person name="Sitrit Y."/>
            <person name="Splivallo R."/>
            <person name="Traeger S."/>
            <person name="Wang M."/>
            <person name="Zifcakova L."/>
            <person name="Wipf D."/>
            <person name="Zambonelli A."/>
            <person name="Paolocci F."/>
            <person name="Nowrousian M."/>
            <person name="Ottonello S."/>
            <person name="Baldrian P."/>
            <person name="Spatafora J.W."/>
            <person name="Henrissat B."/>
            <person name="Nagy L.G."/>
            <person name="Aury J.M."/>
            <person name="Wincker P."/>
            <person name="Grigoriev I.V."/>
            <person name="Bonfante P."/>
            <person name="Martin F.M."/>
        </authorList>
    </citation>
    <scope>NUCLEOTIDE SEQUENCE [LARGE SCALE GENOMIC DNA]</scope>
    <source>
        <strain evidence="2 3">120613-1</strain>
    </source>
</reference>
<proteinExistence type="predicted"/>
<evidence type="ECO:0000313" key="3">
    <source>
        <dbReference type="Proteomes" id="UP000276215"/>
    </source>
</evidence>
<evidence type="ECO:0000256" key="1">
    <source>
        <dbReference type="SAM" id="MobiDB-lite"/>
    </source>
</evidence>
<organism evidence="2 3">
    <name type="scientific">Choiromyces venosus 120613-1</name>
    <dbReference type="NCBI Taxonomy" id="1336337"/>
    <lineage>
        <taxon>Eukaryota</taxon>
        <taxon>Fungi</taxon>
        <taxon>Dikarya</taxon>
        <taxon>Ascomycota</taxon>
        <taxon>Pezizomycotina</taxon>
        <taxon>Pezizomycetes</taxon>
        <taxon>Pezizales</taxon>
        <taxon>Tuberaceae</taxon>
        <taxon>Choiromyces</taxon>
    </lineage>
</organism>
<dbReference type="Proteomes" id="UP000276215">
    <property type="component" value="Unassembled WGS sequence"/>
</dbReference>
<feature type="region of interest" description="Disordered" evidence="1">
    <location>
        <begin position="109"/>
        <end position="133"/>
    </location>
</feature>
<sequence length="133" mass="15750">MFDNIRKTLPTNNSQFTIRNFLEKGQRIQTNYQELIHDPWRNRQECHNTRRKRKKKREHQNVRSASLAPAHLTATILSNPRSAIHYQTQDLHSHHSLTHSHSAIPDYTRTKFLSAPPPRILKHHITPDQKIKK</sequence>
<evidence type="ECO:0000313" key="2">
    <source>
        <dbReference type="EMBL" id="RPB04887.1"/>
    </source>
</evidence>
<dbReference type="AlphaFoldDB" id="A0A3N4K2U4"/>
<keyword evidence="3" id="KW-1185">Reference proteome</keyword>
<feature type="region of interest" description="Disordered" evidence="1">
    <location>
        <begin position="46"/>
        <end position="69"/>
    </location>
</feature>
<feature type="compositionally biased region" description="Basic residues" evidence="1">
    <location>
        <begin position="49"/>
        <end position="58"/>
    </location>
</feature>
<accession>A0A3N4K2U4</accession>
<dbReference type="EMBL" id="ML120356">
    <property type="protein sequence ID" value="RPB04887.1"/>
    <property type="molecule type" value="Genomic_DNA"/>
</dbReference>